<dbReference type="InterPro" id="IPR047641">
    <property type="entry name" value="ABC_transpr_MalK/UgpC-like"/>
</dbReference>
<dbReference type="PROSITE" id="PS50893">
    <property type="entry name" value="ABC_TRANSPORTER_2"/>
    <property type="match status" value="1"/>
</dbReference>
<keyword evidence="2" id="KW-1003">Cell membrane</keyword>
<dbReference type="InterPro" id="IPR027417">
    <property type="entry name" value="P-loop_NTPase"/>
</dbReference>
<evidence type="ECO:0000259" key="7">
    <source>
        <dbReference type="PROSITE" id="PS50893"/>
    </source>
</evidence>
<dbReference type="Gene3D" id="3.40.50.300">
    <property type="entry name" value="P-loop containing nucleotide triphosphate hydrolases"/>
    <property type="match status" value="1"/>
</dbReference>
<keyword evidence="4" id="KW-0067">ATP-binding</keyword>
<evidence type="ECO:0000256" key="2">
    <source>
        <dbReference type="ARBA" id="ARBA00022475"/>
    </source>
</evidence>
<feature type="domain" description="ABC transporter" evidence="7">
    <location>
        <begin position="1"/>
        <end position="231"/>
    </location>
</feature>
<dbReference type="InterPro" id="IPR012340">
    <property type="entry name" value="NA-bd_OB-fold"/>
</dbReference>
<evidence type="ECO:0000313" key="8">
    <source>
        <dbReference type="EMBL" id="ADD93960.1"/>
    </source>
</evidence>
<dbReference type="PANTHER" id="PTHR43875">
    <property type="entry name" value="MALTODEXTRIN IMPORT ATP-BINDING PROTEIN MSMX"/>
    <property type="match status" value="1"/>
</dbReference>
<dbReference type="PANTHER" id="PTHR43875:SF15">
    <property type="entry name" value="TREHALOSE IMPORT ATP-BINDING PROTEIN SUGC"/>
    <property type="match status" value="1"/>
</dbReference>
<accession>D6PE09</accession>
<dbReference type="SUPFAM" id="SSF50331">
    <property type="entry name" value="MOP-like"/>
    <property type="match status" value="1"/>
</dbReference>
<evidence type="ECO:0000256" key="3">
    <source>
        <dbReference type="ARBA" id="ARBA00022741"/>
    </source>
</evidence>
<dbReference type="Pfam" id="PF08402">
    <property type="entry name" value="TOBE_2"/>
    <property type="match status" value="1"/>
</dbReference>
<organism evidence="8">
    <name type="scientific">uncultured marine bacterium MedDCM-OCT-S09-C199</name>
    <dbReference type="NCBI Taxonomy" id="743077"/>
    <lineage>
        <taxon>Bacteria</taxon>
        <taxon>environmental samples</taxon>
    </lineage>
</organism>
<dbReference type="EMBL" id="GU943006">
    <property type="protein sequence ID" value="ADD93960.1"/>
    <property type="molecule type" value="Genomic_DNA"/>
</dbReference>
<dbReference type="InterPro" id="IPR003439">
    <property type="entry name" value="ABC_transporter-like_ATP-bd"/>
</dbReference>
<dbReference type="InterPro" id="IPR008995">
    <property type="entry name" value="Mo/tungstate-bd_C_term_dom"/>
</dbReference>
<keyword evidence="6" id="KW-0472">Membrane</keyword>
<reference evidence="8" key="1">
    <citation type="journal article" date="2010" name="ISME J.">
        <title>Metagenome of the Mediterranean deep chlorophyll maximum studied by direct and fosmid library 454 pyrosequencing.</title>
        <authorList>
            <person name="Ghai R."/>
            <person name="Martin-Cuadrado A.B."/>
            <person name="Molto A.G."/>
            <person name="Heredia I.G."/>
            <person name="Cabrera R."/>
            <person name="Martin J."/>
            <person name="Verdu M."/>
            <person name="Deschamps P."/>
            <person name="Moreira D."/>
            <person name="Lopez-Garcia P."/>
            <person name="Mira A."/>
            <person name="Rodriguez-Valera F."/>
        </authorList>
    </citation>
    <scope>NUCLEOTIDE SEQUENCE</scope>
</reference>
<dbReference type="GO" id="GO:0016887">
    <property type="term" value="F:ATP hydrolysis activity"/>
    <property type="evidence" value="ECO:0007669"/>
    <property type="project" value="InterPro"/>
</dbReference>
<name>D6PE09_9BACT</name>
<dbReference type="SMART" id="SM00382">
    <property type="entry name" value="AAA"/>
    <property type="match status" value="1"/>
</dbReference>
<sequence length="337" mass="36824">MSVLNLKNVRLSDSAAQGFDHDFAAGEMTVVLGGNQSGKTNLCRLLAGLPTRAAGEVWHGEHQWTALSPQKRSVAVVFQAFVNYPNWTVAQNIASPLLAQRVDEQECKETVVSLAQTLGIDDLLERMPSKLSGGQQQRLAIARALAQRADVLVLDEPLVNLDYKLREALVLELKTLLAETGATVIYTSTDPRDAFALGDQVMLLHEQCKLQAGTPLALYREPKSLAAAHLMSDPGVNLLAGANRDRDKGCLAIRPEHVLLPSEAEQTVADARVFEMQVDSVERSGDETFVHGRVTTSQDTKDEQHWVVRRPGMHSVSVGEVLTLRLRAADILNLALN</sequence>
<evidence type="ECO:0000256" key="6">
    <source>
        <dbReference type="ARBA" id="ARBA00023136"/>
    </source>
</evidence>
<dbReference type="GO" id="GO:0005524">
    <property type="term" value="F:ATP binding"/>
    <property type="evidence" value="ECO:0007669"/>
    <property type="project" value="UniProtKB-KW"/>
</dbReference>
<dbReference type="Pfam" id="PF00005">
    <property type="entry name" value="ABC_tran"/>
    <property type="match status" value="1"/>
</dbReference>
<dbReference type="Gene3D" id="2.40.50.140">
    <property type="entry name" value="Nucleic acid-binding proteins"/>
    <property type="match status" value="1"/>
</dbReference>
<keyword evidence="3" id="KW-0547">Nucleotide-binding</keyword>
<dbReference type="AlphaFoldDB" id="D6PE09"/>
<dbReference type="GO" id="GO:0022857">
    <property type="term" value="F:transmembrane transporter activity"/>
    <property type="evidence" value="ECO:0007669"/>
    <property type="project" value="InterPro"/>
</dbReference>
<evidence type="ECO:0000256" key="5">
    <source>
        <dbReference type="ARBA" id="ARBA00022967"/>
    </source>
</evidence>
<keyword evidence="1" id="KW-0813">Transport</keyword>
<dbReference type="InterPro" id="IPR003593">
    <property type="entry name" value="AAA+_ATPase"/>
</dbReference>
<evidence type="ECO:0000256" key="1">
    <source>
        <dbReference type="ARBA" id="ARBA00022448"/>
    </source>
</evidence>
<dbReference type="SUPFAM" id="SSF52540">
    <property type="entry name" value="P-loop containing nucleoside triphosphate hydrolases"/>
    <property type="match status" value="1"/>
</dbReference>
<dbReference type="InterPro" id="IPR017871">
    <property type="entry name" value="ABC_transporter-like_CS"/>
</dbReference>
<protein>
    <submittedName>
        <fullName evidence="8">sn glycerol 3 phosphate import ATP binding protein UgpC 3</fullName>
    </submittedName>
</protein>
<evidence type="ECO:0000256" key="4">
    <source>
        <dbReference type="ARBA" id="ARBA00022840"/>
    </source>
</evidence>
<keyword evidence="5" id="KW-1278">Translocase</keyword>
<dbReference type="PROSITE" id="PS00211">
    <property type="entry name" value="ABC_TRANSPORTER_1"/>
    <property type="match status" value="1"/>
</dbReference>
<dbReference type="GO" id="GO:0055052">
    <property type="term" value="C:ATP-binding cassette (ABC) transporter complex, substrate-binding subunit-containing"/>
    <property type="evidence" value="ECO:0007669"/>
    <property type="project" value="TreeGrafter"/>
</dbReference>
<dbReference type="Gene3D" id="2.40.50.100">
    <property type="match status" value="1"/>
</dbReference>
<dbReference type="InterPro" id="IPR013611">
    <property type="entry name" value="Transp-assoc_OB_typ2"/>
</dbReference>
<proteinExistence type="predicted"/>